<keyword evidence="1" id="KW-0732">Signal</keyword>
<organism evidence="2 3">
    <name type="scientific">Thiobacter aerophilum</name>
    <dbReference type="NCBI Taxonomy" id="3121275"/>
    <lineage>
        <taxon>Bacteria</taxon>
        <taxon>Pseudomonadati</taxon>
        <taxon>Pseudomonadota</taxon>
        <taxon>Betaproteobacteria</taxon>
        <taxon>Burkholderiales</taxon>
        <taxon>Thiobacteraceae</taxon>
        <taxon>Thiobacter</taxon>
    </lineage>
</organism>
<proteinExistence type="predicted"/>
<dbReference type="Gene3D" id="2.130.10.10">
    <property type="entry name" value="YVTN repeat-like/Quinoprotein amine dehydrogenase"/>
    <property type="match status" value="1"/>
</dbReference>
<dbReference type="InterPro" id="IPR011044">
    <property type="entry name" value="Quino_amine_DH_bsu"/>
</dbReference>
<dbReference type="PANTHER" id="PTHR31270:SF1">
    <property type="entry name" value="GLUTAMINYL-PEPTIDE CYCLOTRANSFERASE"/>
    <property type="match status" value="1"/>
</dbReference>
<dbReference type="SUPFAM" id="SSF50969">
    <property type="entry name" value="YVTN repeat-like/Quinoprotein amine dehydrogenase"/>
    <property type="match status" value="1"/>
</dbReference>
<dbReference type="InterPro" id="IPR007788">
    <property type="entry name" value="QCT"/>
</dbReference>
<keyword evidence="3" id="KW-1185">Reference proteome</keyword>
<dbReference type="Pfam" id="PF05096">
    <property type="entry name" value="Glu_cyclase_2"/>
    <property type="match status" value="1"/>
</dbReference>
<dbReference type="PANTHER" id="PTHR31270">
    <property type="entry name" value="GLUTAMINYL-PEPTIDE CYCLOTRANSFERASE"/>
    <property type="match status" value="1"/>
</dbReference>
<dbReference type="Proteomes" id="UP001482231">
    <property type="component" value="Unassembled WGS sequence"/>
</dbReference>
<sequence length="255" mass="28019">MLSVLSRAAILIWLLAGSGPVLAQAPVVSPRVLASLPHDRHAFTQGLLWHAGALYESTGGYGGSSLRRVDPQSGRVLAVRWLAPTLFGEGLARVGGALFQLTWKENRLLVYDAASLALVRTLSYPYEGWGATWNGRHLIVSDGSSRLRFLEPDTLALRRTLVVRDGTTPVAMLNELEWASGELLANVYGKPRIARIDPASGRLRGWLDLSPLVPRETRADPEAVANGIAYDPRRHVLYVTGKRWPVLFKLAWPES</sequence>
<dbReference type="EMBL" id="JBAJEX010000008">
    <property type="protein sequence ID" value="MEO1767574.1"/>
    <property type="molecule type" value="Genomic_DNA"/>
</dbReference>
<feature type="chain" id="PRO_5046867915" evidence="1">
    <location>
        <begin position="24"/>
        <end position="255"/>
    </location>
</feature>
<feature type="signal peptide" evidence="1">
    <location>
        <begin position="1"/>
        <end position="23"/>
    </location>
</feature>
<gene>
    <name evidence="2" type="ORF">V6E02_10165</name>
</gene>
<name>A0ABV0EJI3_9BURK</name>
<comment type="caution">
    <text evidence="2">The sequence shown here is derived from an EMBL/GenBank/DDBJ whole genome shotgun (WGS) entry which is preliminary data.</text>
</comment>
<accession>A0ABV0EJI3</accession>
<evidence type="ECO:0000313" key="3">
    <source>
        <dbReference type="Proteomes" id="UP001482231"/>
    </source>
</evidence>
<evidence type="ECO:0000256" key="1">
    <source>
        <dbReference type="SAM" id="SignalP"/>
    </source>
</evidence>
<reference evidence="2 3" key="1">
    <citation type="submission" date="2024-02" db="EMBL/GenBank/DDBJ databases">
        <title>New thermophilic sulfur-oxidizing bacteria from a hot springs of the Uzon caldera (Kamchatka, Russia).</title>
        <authorList>
            <person name="Dukat A.M."/>
            <person name="Elcheninov A.G."/>
            <person name="Frolov E.N."/>
        </authorList>
    </citation>
    <scope>NUCLEOTIDE SEQUENCE [LARGE SCALE GENOMIC DNA]</scope>
    <source>
        <strain evidence="2 3">AK1</strain>
    </source>
</reference>
<evidence type="ECO:0000313" key="2">
    <source>
        <dbReference type="EMBL" id="MEO1767574.1"/>
    </source>
</evidence>
<dbReference type="RefSeq" id="WP_347308684.1">
    <property type="nucleotide sequence ID" value="NZ_JBAJEX010000008.1"/>
</dbReference>
<dbReference type="InterPro" id="IPR015943">
    <property type="entry name" value="WD40/YVTN_repeat-like_dom_sf"/>
</dbReference>
<protein>
    <submittedName>
        <fullName evidence="2">Glutaminyl-peptide cyclotransferase</fullName>
    </submittedName>
</protein>